<gene>
    <name evidence="4" type="ORF">SAMN06295933_2921</name>
</gene>
<evidence type="ECO:0000256" key="2">
    <source>
        <dbReference type="SAM" id="Phobius"/>
    </source>
</evidence>
<feature type="transmembrane region" description="Helical" evidence="2">
    <location>
        <begin position="291"/>
        <end position="311"/>
    </location>
</feature>
<accession>A0A1X7EGV1</accession>
<evidence type="ECO:0000313" key="5">
    <source>
        <dbReference type="Proteomes" id="UP000192906"/>
    </source>
</evidence>
<keyword evidence="5" id="KW-1185">Reference proteome</keyword>
<dbReference type="OrthoDB" id="5506264at2"/>
<evidence type="ECO:0000313" key="4">
    <source>
        <dbReference type="EMBL" id="SMF33746.1"/>
    </source>
</evidence>
<dbReference type="AlphaFoldDB" id="A0A1X7EGV1"/>
<dbReference type="NCBIfam" id="TIGR02098">
    <property type="entry name" value="MJ0042_CXXC"/>
    <property type="match status" value="1"/>
</dbReference>
<dbReference type="Pfam" id="PF13717">
    <property type="entry name" value="Zn_ribbon_4"/>
    <property type="match status" value="1"/>
</dbReference>
<dbReference type="RefSeq" id="WP_085103518.1">
    <property type="nucleotide sequence ID" value="NZ_FWZU01000005.1"/>
</dbReference>
<dbReference type="EMBL" id="FWZU01000005">
    <property type="protein sequence ID" value="SMF33746.1"/>
    <property type="molecule type" value="Genomic_DNA"/>
</dbReference>
<organism evidence="4 5">
    <name type="scientific">Desulfovibrio gilichinskyi</name>
    <dbReference type="NCBI Taxonomy" id="1519643"/>
    <lineage>
        <taxon>Bacteria</taxon>
        <taxon>Pseudomonadati</taxon>
        <taxon>Thermodesulfobacteriota</taxon>
        <taxon>Desulfovibrionia</taxon>
        <taxon>Desulfovibrionales</taxon>
        <taxon>Desulfovibrionaceae</taxon>
        <taxon>Desulfovibrio</taxon>
    </lineage>
</organism>
<dbReference type="InterPro" id="IPR011723">
    <property type="entry name" value="Znf/thioredoxin_put"/>
</dbReference>
<feature type="compositionally biased region" description="Basic and acidic residues" evidence="1">
    <location>
        <begin position="64"/>
        <end position="80"/>
    </location>
</feature>
<proteinExistence type="predicted"/>
<feature type="domain" description="Zinc finger/thioredoxin putative" evidence="3">
    <location>
        <begin position="1"/>
        <end position="36"/>
    </location>
</feature>
<dbReference type="InterPro" id="IPR021834">
    <property type="entry name" value="DUF3426"/>
</dbReference>
<keyword evidence="2" id="KW-0812">Transmembrane</keyword>
<feature type="compositionally biased region" description="Acidic residues" evidence="1">
    <location>
        <begin position="43"/>
        <end position="56"/>
    </location>
</feature>
<evidence type="ECO:0000256" key="1">
    <source>
        <dbReference type="SAM" id="MobiDB-lite"/>
    </source>
</evidence>
<feature type="compositionally biased region" description="Acidic residues" evidence="1">
    <location>
        <begin position="82"/>
        <end position="110"/>
    </location>
</feature>
<feature type="compositionally biased region" description="Acidic residues" evidence="1">
    <location>
        <begin position="140"/>
        <end position="261"/>
    </location>
</feature>
<evidence type="ECO:0000259" key="3">
    <source>
        <dbReference type="Pfam" id="PF13717"/>
    </source>
</evidence>
<name>A0A1X7EGV1_9BACT</name>
<sequence length="471" mass="51280">MIITCPNCETKFNLPDSKIPAGGAKVKCSKCANVFKVTPPALEPEDEVASMLEEDVAPTPAPKPKPEPKPTPKPKPKPEPEAPAEDELDDDFFGEDSSEETEDSLDEDLFGELGADDEKSAAAGTDDLEDDLFGAGNTGDDADLGADLFDDDEPAAATADGEDAFDIDEELFGSDDDEEIGGETEESSADSDDIADEDVTDEETFDDDDLFGEDGETESFSEDELFGDDEEVEEETYEDDNSLEEEENFVEEDEEDHSFPLDDGEINGFDLDDGITHSSGKKGGKKKGKGMIITLIIVLLFAGGAGAAWYLKLWEKLPAGIPFISSSDNGEMDASEPPSKRFSKFSFKDLRQFYVNNDKAGQLFIIEGKVVNNFSSPKELIEVEAQLFDDKGQVLDSQRLLCGNTLSLFQLEVQSREEIEAALASKVGVLSNNTLLKPGMDTPFMVVFFKPSPAVKEYVINVVEAKNPPKK</sequence>
<feature type="region of interest" description="Disordered" evidence="1">
    <location>
        <begin position="39"/>
        <end position="261"/>
    </location>
</feature>
<dbReference type="STRING" id="1519643.SAMN06295933_2921"/>
<dbReference type="Proteomes" id="UP000192906">
    <property type="component" value="Unassembled WGS sequence"/>
</dbReference>
<dbReference type="Pfam" id="PF11906">
    <property type="entry name" value="DUF3426"/>
    <property type="match status" value="1"/>
</dbReference>
<protein>
    <submittedName>
        <fullName evidence="4">MJ0042 family finger-like domain-containing protein</fullName>
    </submittedName>
</protein>
<keyword evidence="2" id="KW-0472">Membrane</keyword>
<reference evidence="5" key="1">
    <citation type="submission" date="2017-04" db="EMBL/GenBank/DDBJ databases">
        <authorList>
            <person name="Varghese N."/>
            <person name="Submissions S."/>
        </authorList>
    </citation>
    <scope>NUCLEOTIDE SEQUENCE [LARGE SCALE GENOMIC DNA]</scope>
    <source>
        <strain evidence="5">K3S</strain>
    </source>
</reference>
<keyword evidence="2" id="KW-1133">Transmembrane helix</keyword>